<dbReference type="EMBL" id="BMYR01000011">
    <property type="protein sequence ID" value="GGW68622.1"/>
    <property type="molecule type" value="Genomic_DNA"/>
</dbReference>
<dbReference type="Proteomes" id="UP000634667">
    <property type="component" value="Unassembled WGS sequence"/>
</dbReference>
<evidence type="ECO:0000256" key="1">
    <source>
        <dbReference type="ARBA" id="ARBA00004377"/>
    </source>
</evidence>
<keyword evidence="5 10" id="KW-0997">Cell inner membrane</keyword>
<comment type="function">
    <text evidence="10">Inner membrane component of the type II secretion system required for the energy-dependent secretion of extracellular factors such as proteases and toxins from the periplasm.</text>
</comment>
<name>A0ABQ2WQI4_9ALTE</name>
<evidence type="ECO:0000256" key="6">
    <source>
        <dbReference type="ARBA" id="ARBA00022692"/>
    </source>
</evidence>
<accession>A0ABQ2WQI4</accession>
<dbReference type="InterPro" id="IPR007690">
    <property type="entry name" value="T2SS_GspM"/>
</dbReference>
<keyword evidence="13" id="KW-1185">Reference proteome</keyword>
<evidence type="ECO:0000256" key="5">
    <source>
        <dbReference type="ARBA" id="ARBA00022519"/>
    </source>
</evidence>
<comment type="similarity">
    <text evidence="2 10">Belongs to the GSP M family.</text>
</comment>
<keyword evidence="7 10" id="KW-0653">Protein transport</keyword>
<protein>
    <recommendedName>
        <fullName evidence="10">Type II secretion system protein M</fullName>
        <shortName evidence="10">T2SS protein M</shortName>
    </recommendedName>
    <alternativeName>
        <fullName evidence="10">General secretion pathway protein M</fullName>
    </alternativeName>
</protein>
<evidence type="ECO:0000256" key="11">
    <source>
        <dbReference type="SAM" id="Phobius"/>
    </source>
</evidence>
<evidence type="ECO:0000256" key="10">
    <source>
        <dbReference type="PIRNR" id="PIRNR006291"/>
    </source>
</evidence>
<comment type="caution">
    <text evidence="12">The sequence shown here is derived from an EMBL/GenBank/DDBJ whole genome shotgun (WGS) entry which is preliminary data.</text>
</comment>
<evidence type="ECO:0000256" key="9">
    <source>
        <dbReference type="ARBA" id="ARBA00023136"/>
    </source>
</evidence>
<feature type="transmembrane region" description="Helical" evidence="11">
    <location>
        <begin position="20"/>
        <end position="37"/>
    </location>
</feature>
<evidence type="ECO:0000313" key="12">
    <source>
        <dbReference type="EMBL" id="GGW68622.1"/>
    </source>
</evidence>
<gene>
    <name evidence="12" type="primary">gspM</name>
    <name evidence="12" type="ORF">GCM10008111_25770</name>
</gene>
<evidence type="ECO:0000256" key="3">
    <source>
        <dbReference type="ARBA" id="ARBA00022448"/>
    </source>
</evidence>
<keyword evidence="6 11" id="KW-0812">Transmembrane</keyword>
<dbReference type="RefSeq" id="WP_189483646.1">
    <property type="nucleotide sequence ID" value="NZ_BMYR01000011.1"/>
</dbReference>
<dbReference type="PIRSF" id="PIRSF006291">
    <property type="entry name" value="GspM"/>
    <property type="match status" value="1"/>
</dbReference>
<proteinExistence type="inferred from homology"/>
<sequence>MKQLFLRWWYGLAAREQKLLLFALPLVMIGFMYWGVWQPLHQAKQFDQQALQQLEQQRLALLQAQPLLLQAAAGPSRTGGSLAQIVSNSARSFNIQVSRMQPQNEQLQLVLEDIAFEQLLPWLHQLHYQNGVRLVNLDVAVTDRPGIVRVRRMVIE</sequence>
<evidence type="ECO:0000256" key="7">
    <source>
        <dbReference type="ARBA" id="ARBA00022927"/>
    </source>
</evidence>
<organism evidence="12 13">
    <name type="scientific">Alishewanella tabrizica</name>
    <dbReference type="NCBI Taxonomy" id="671278"/>
    <lineage>
        <taxon>Bacteria</taxon>
        <taxon>Pseudomonadati</taxon>
        <taxon>Pseudomonadota</taxon>
        <taxon>Gammaproteobacteria</taxon>
        <taxon>Alteromonadales</taxon>
        <taxon>Alteromonadaceae</taxon>
        <taxon>Alishewanella</taxon>
    </lineage>
</organism>
<dbReference type="Gene3D" id="3.30.1360.100">
    <property type="entry name" value="General secretion pathway protein M, EpsM"/>
    <property type="match status" value="1"/>
</dbReference>
<dbReference type="Pfam" id="PF04612">
    <property type="entry name" value="T2SSM"/>
    <property type="match status" value="1"/>
</dbReference>
<evidence type="ECO:0000313" key="13">
    <source>
        <dbReference type="Proteomes" id="UP000634667"/>
    </source>
</evidence>
<keyword evidence="4 10" id="KW-1003">Cell membrane</keyword>
<comment type="subcellular location">
    <subcellularLocation>
        <location evidence="1">Cell inner membrane</location>
        <topology evidence="1">Single-pass membrane protein</topology>
    </subcellularLocation>
</comment>
<keyword evidence="9 10" id="KW-0472">Membrane</keyword>
<evidence type="ECO:0000256" key="8">
    <source>
        <dbReference type="ARBA" id="ARBA00022989"/>
    </source>
</evidence>
<dbReference type="SUPFAM" id="SSF103054">
    <property type="entry name" value="General secretion pathway protein M, EpsM"/>
    <property type="match status" value="1"/>
</dbReference>
<evidence type="ECO:0000256" key="4">
    <source>
        <dbReference type="ARBA" id="ARBA00022475"/>
    </source>
</evidence>
<evidence type="ECO:0000256" key="2">
    <source>
        <dbReference type="ARBA" id="ARBA00010637"/>
    </source>
</evidence>
<reference evidence="13" key="1">
    <citation type="journal article" date="2019" name="Int. J. Syst. Evol. Microbiol.">
        <title>The Global Catalogue of Microorganisms (GCM) 10K type strain sequencing project: providing services to taxonomists for standard genome sequencing and annotation.</title>
        <authorList>
            <consortium name="The Broad Institute Genomics Platform"/>
            <consortium name="The Broad Institute Genome Sequencing Center for Infectious Disease"/>
            <person name="Wu L."/>
            <person name="Ma J."/>
        </authorList>
    </citation>
    <scope>NUCLEOTIDE SEQUENCE [LARGE SCALE GENOMIC DNA]</scope>
    <source>
        <strain evidence="13">KCTC 23723</strain>
    </source>
</reference>
<keyword evidence="8 11" id="KW-1133">Transmembrane helix</keyword>
<dbReference type="InterPro" id="IPR023229">
    <property type="entry name" value="T2SS_M_periplasmic_sf"/>
</dbReference>
<keyword evidence="3 10" id="KW-0813">Transport</keyword>